<dbReference type="Proteomes" id="UP000321662">
    <property type="component" value="Unassembled WGS sequence"/>
</dbReference>
<gene>
    <name evidence="6" type="ORF">AKA01nite_00580</name>
</gene>
<feature type="domain" description="Periplasmic binding protein" evidence="5">
    <location>
        <begin position="46"/>
        <end position="297"/>
    </location>
</feature>
<keyword evidence="3 4" id="KW-0732">Signal</keyword>
<dbReference type="GO" id="GO:0030246">
    <property type="term" value="F:carbohydrate binding"/>
    <property type="evidence" value="ECO:0007669"/>
    <property type="project" value="UniProtKB-ARBA"/>
</dbReference>
<keyword evidence="7" id="KW-1185">Reference proteome</keyword>
<comment type="caution">
    <text evidence="6">The sequence shown here is derived from an EMBL/GenBank/DDBJ whole genome shotgun (WGS) entry which is preliminary data.</text>
</comment>
<dbReference type="CDD" id="cd06323">
    <property type="entry name" value="PBP1_ribose_binding"/>
    <property type="match status" value="1"/>
</dbReference>
<proteinExistence type="inferred from homology"/>
<name>A0A511AQT4_9LACT</name>
<evidence type="ECO:0000259" key="5">
    <source>
        <dbReference type="Pfam" id="PF13407"/>
    </source>
</evidence>
<feature type="chain" id="PRO_5021765017" evidence="4">
    <location>
        <begin position="23"/>
        <end position="313"/>
    </location>
</feature>
<comment type="subcellular location">
    <subcellularLocation>
        <location evidence="1">Cell envelope</location>
    </subcellularLocation>
</comment>
<dbReference type="InterPro" id="IPR028082">
    <property type="entry name" value="Peripla_BP_I"/>
</dbReference>
<dbReference type="Pfam" id="PF13407">
    <property type="entry name" value="Peripla_BP_4"/>
    <property type="match status" value="1"/>
</dbReference>
<dbReference type="RefSeq" id="WP_146922645.1">
    <property type="nucleotide sequence ID" value="NZ_BJUY01000001.1"/>
</dbReference>
<dbReference type="PANTHER" id="PTHR46847">
    <property type="entry name" value="D-ALLOSE-BINDING PERIPLASMIC PROTEIN-RELATED"/>
    <property type="match status" value="1"/>
</dbReference>
<dbReference type="Gene3D" id="3.40.50.2300">
    <property type="match status" value="2"/>
</dbReference>
<dbReference type="PANTHER" id="PTHR46847:SF1">
    <property type="entry name" value="D-ALLOSE-BINDING PERIPLASMIC PROTEIN-RELATED"/>
    <property type="match status" value="1"/>
</dbReference>
<evidence type="ECO:0000256" key="3">
    <source>
        <dbReference type="ARBA" id="ARBA00022729"/>
    </source>
</evidence>
<sequence>MKKIAALFTASALLLGACGTTGLEGNNTEDSGGEGVENVQPDEMVVGLSVSTLNNPFFVSLEEGVVDTAESEGTEVSTVDAQDDTAKQLNDINDLIQQEVDILLINPVDSAAIEPAIESANSAGIPVITIDRSTEGGEVITLVASDNVEGGEMAAQYIIDLVGEGATTVQLEGVPGASATRERGEGFMNVAEEGLDVVDSQTANFNRSEGLTVMENMLQSNSDVEAVFAQNDEMALGALEAIEAAGLAEDIVVVGFDGNDDALEAIEAGRMDATIAQQPIEMGRIAMETAYDYFDGEDIEDYIAAPLELITND</sequence>
<dbReference type="OrthoDB" id="9814427at2"/>
<comment type="similarity">
    <text evidence="2">Belongs to the bacterial solute-binding protein 2 family.</text>
</comment>
<dbReference type="AlphaFoldDB" id="A0A511AQT4"/>
<reference evidence="6 7" key="1">
    <citation type="submission" date="2019-07" db="EMBL/GenBank/DDBJ databases">
        <title>Whole genome shotgun sequence of Alkalibacterium kapii NBRC 103247.</title>
        <authorList>
            <person name="Hosoyama A."/>
            <person name="Uohara A."/>
            <person name="Ohji S."/>
            <person name="Ichikawa N."/>
        </authorList>
    </citation>
    <scope>NUCLEOTIDE SEQUENCE [LARGE SCALE GENOMIC DNA]</scope>
    <source>
        <strain evidence="6 7">NBRC 103247</strain>
    </source>
</reference>
<evidence type="ECO:0000256" key="1">
    <source>
        <dbReference type="ARBA" id="ARBA00004196"/>
    </source>
</evidence>
<dbReference type="SUPFAM" id="SSF53822">
    <property type="entry name" value="Periplasmic binding protein-like I"/>
    <property type="match status" value="1"/>
</dbReference>
<evidence type="ECO:0000313" key="6">
    <source>
        <dbReference type="EMBL" id="GEK90436.1"/>
    </source>
</evidence>
<feature type="signal peptide" evidence="4">
    <location>
        <begin position="1"/>
        <end position="22"/>
    </location>
</feature>
<protein>
    <submittedName>
        <fullName evidence="6">D-ribose ABC transporter substrate-binding protein</fullName>
    </submittedName>
</protein>
<accession>A0A511AQT4</accession>
<organism evidence="6 7">
    <name type="scientific">Alkalibacterium kapii</name>
    <dbReference type="NCBI Taxonomy" id="426704"/>
    <lineage>
        <taxon>Bacteria</taxon>
        <taxon>Bacillati</taxon>
        <taxon>Bacillota</taxon>
        <taxon>Bacilli</taxon>
        <taxon>Lactobacillales</taxon>
        <taxon>Carnobacteriaceae</taxon>
        <taxon>Alkalibacterium</taxon>
    </lineage>
</organism>
<dbReference type="InterPro" id="IPR025997">
    <property type="entry name" value="SBP_2_dom"/>
</dbReference>
<evidence type="ECO:0000256" key="2">
    <source>
        <dbReference type="ARBA" id="ARBA00007639"/>
    </source>
</evidence>
<dbReference type="PROSITE" id="PS51257">
    <property type="entry name" value="PROKAR_LIPOPROTEIN"/>
    <property type="match status" value="1"/>
</dbReference>
<evidence type="ECO:0000313" key="7">
    <source>
        <dbReference type="Proteomes" id="UP000321662"/>
    </source>
</evidence>
<evidence type="ECO:0000256" key="4">
    <source>
        <dbReference type="SAM" id="SignalP"/>
    </source>
</evidence>
<dbReference type="GO" id="GO:0030313">
    <property type="term" value="C:cell envelope"/>
    <property type="evidence" value="ECO:0007669"/>
    <property type="project" value="UniProtKB-SubCell"/>
</dbReference>
<dbReference type="EMBL" id="BJUY01000001">
    <property type="protein sequence ID" value="GEK90436.1"/>
    <property type="molecule type" value="Genomic_DNA"/>
</dbReference>